<dbReference type="EMBL" id="JACHJF010000027">
    <property type="protein sequence ID" value="MBB5122492.1"/>
    <property type="molecule type" value="Genomic_DNA"/>
</dbReference>
<sequence>MGQSMLEPWEITEGIWFHWTYLVWGMVPPGFRQDTSGKSLAFPERGAGHEGNVMPTVTQDNWRICPKCFGLWYNGFSTNGHCPAGGAHSSTGSGNYFLQTDPNSIAEAEEE</sequence>
<accession>A0A7W8F583</accession>
<gene>
    <name evidence="1" type="ORF">FHS36_005963</name>
</gene>
<dbReference type="AlphaFoldDB" id="A0A7W8F583"/>
<name>A0A7W8F583_STREU</name>
<evidence type="ECO:0000313" key="1">
    <source>
        <dbReference type="EMBL" id="MBB5122492.1"/>
    </source>
</evidence>
<protein>
    <submittedName>
        <fullName evidence="1">Uncharacterized protein</fullName>
    </submittedName>
</protein>
<organism evidence="1 2">
    <name type="scientific">Streptomyces eurocidicus</name>
    <name type="common">Streptoverticillium eurocidicus</name>
    <dbReference type="NCBI Taxonomy" id="66423"/>
    <lineage>
        <taxon>Bacteria</taxon>
        <taxon>Bacillati</taxon>
        <taxon>Actinomycetota</taxon>
        <taxon>Actinomycetes</taxon>
        <taxon>Kitasatosporales</taxon>
        <taxon>Streptomycetaceae</taxon>
        <taxon>Streptomyces</taxon>
    </lineage>
</organism>
<dbReference type="OrthoDB" id="5148901at2"/>
<dbReference type="Proteomes" id="UP000528608">
    <property type="component" value="Unassembled WGS sequence"/>
</dbReference>
<comment type="caution">
    <text evidence="1">The sequence shown here is derived from an EMBL/GenBank/DDBJ whole genome shotgun (WGS) entry which is preliminary data.</text>
</comment>
<proteinExistence type="predicted"/>
<evidence type="ECO:0000313" key="2">
    <source>
        <dbReference type="Proteomes" id="UP000528608"/>
    </source>
</evidence>
<dbReference type="RefSeq" id="WP_146045569.1">
    <property type="nucleotide sequence ID" value="NZ_JACHJF010000027.1"/>
</dbReference>
<reference evidence="1 2" key="1">
    <citation type="submission" date="2020-08" db="EMBL/GenBank/DDBJ databases">
        <title>Genomic Encyclopedia of Type Strains, Phase III (KMG-III): the genomes of soil and plant-associated and newly described type strains.</title>
        <authorList>
            <person name="Whitman W."/>
        </authorList>
    </citation>
    <scope>NUCLEOTIDE SEQUENCE [LARGE SCALE GENOMIC DNA]</scope>
    <source>
        <strain evidence="1 2">CECT 3259</strain>
    </source>
</reference>